<accession>A0A2M7XHT6</accession>
<organism evidence="11 12">
    <name type="scientific">Candidatus Uhrbacteria bacterium CG_4_9_14_3_um_filter_36_7</name>
    <dbReference type="NCBI Taxonomy" id="1975033"/>
    <lineage>
        <taxon>Bacteria</taxon>
        <taxon>Candidatus Uhriibacteriota</taxon>
    </lineage>
</organism>
<evidence type="ECO:0000259" key="9">
    <source>
        <dbReference type="PROSITE" id="PS50893"/>
    </source>
</evidence>
<dbReference type="PROSITE" id="PS00211">
    <property type="entry name" value="ABC_TRANSPORTER_1"/>
    <property type="match status" value="1"/>
</dbReference>
<proteinExistence type="predicted"/>
<dbReference type="GO" id="GO:0005524">
    <property type="term" value="F:ATP binding"/>
    <property type="evidence" value="ECO:0007669"/>
    <property type="project" value="UniProtKB-KW"/>
</dbReference>
<comment type="subcellular location">
    <subcellularLocation>
        <location evidence="1">Cell membrane</location>
        <topology evidence="1">Multi-pass membrane protein</topology>
    </subcellularLocation>
</comment>
<evidence type="ECO:0000313" key="11">
    <source>
        <dbReference type="EMBL" id="PJA47428.1"/>
    </source>
</evidence>
<evidence type="ECO:0000256" key="8">
    <source>
        <dbReference type="SAM" id="Phobius"/>
    </source>
</evidence>
<dbReference type="SUPFAM" id="SSF90123">
    <property type="entry name" value="ABC transporter transmembrane region"/>
    <property type="match status" value="1"/>
</dbReference>
<keyword evidence="3 8" id="KW-0812">Transmembrane</keyword>
<feature type="transmembrane region" description="Helical" evidence="8">
    <location>
        <begin position="74"/>
        <end position="98"/>
    </location>
</feature>
<dbReference type="Gene3D" id="1.20.1560.10">
    <property type="entry name" value="ABC transporter type 1, transmembrane domain"/>
    <property type="match status" value="1"/>
</dbReference>
<dbReference type="PROSITE" id="PS50893">
    <property type="entry name" value="ABC_TRANSPORTER_2"/>
    <property type="match status" value="1"/>
</dbReference>
<name>A0A2M7XHT6_9BACT</name>
<evidence type="ECO:0000256" key="6">
    <source>
        <dbReference type="ARBA" id="ARBA00022989"/>
    </source>
</evidence>
<dbReference type="GO" id="GO:0005886">
    <property type="term" value="C:plasma membrane"/>
    <property type="evidence" value="ECO:0007669"/>
    <property type="project" value="UniProtKB-SubCell"/>
</dbReference>
<dbReference type="PANTHER" id="PTHR43394:SF1">
    <property type="entry name" value="ATP-BINDING CASSETTE SUB-FAMILY B MEMBER 10, MITOCHONDRIAL"/>
    <property type="match status" value="1"/>
</dbReference>
<dbReference type="SMART" id="SM00382">
    <property type="entry name" value="AAA"/>
    <property type="match status" value="1"/>
</dbReference>
<evidence type="ECO:0000259" key="10">
    <source>
        <dbReference type="PROSITE" id="PS50929"/>
    </source>
</evidence>
<sequence>MSQIKSQIHQKKLWGFFKPFIWPEKKTIFLVVFLFLITSMTQVFEPVVYGRIVDIIINSLNGGAIQNLFEQIGSWLLIWILLFVTTTLFSTIALYFVWRMGNNATDRFCLCAIKDVLGWSHERYADIATGKIMKYFDDALDGLFILVDDILNNVLPTVLTFCFVLGVGFWIDWRLTLISLGLSPLSIILGWFSWKKAGPRQHKINRAWGNVSRHLAESVANISLIQNFVQEKTREREYTDHISKATSGQLRLNIFWAIFYGVGGSSILLARVLVFVGGIYFVSTGSLTIGTLITFLGFLGFILNPIQHFLASTLPRLSRGMVNLERFRLLLSKPNLIQDPKAAKILNLREAKIELRHVWFTYKNQSKPTLQNIHLKIPGGTSCALVGPSGAGKSTLIKLLNRVLDPQKGSIFIDGQDLRTLSLASLRLHIGIVNQETLLFHDSILKNVRFVKPKAKRSEVIEACKKAQAHEFISKLPRGYESLVGERGVKLSGGERQRLALARIFLADPPILILDESTSALDSETEYRLQSTLQEIMKGRTTIIIAHRLSTIYLTDQIFVIKEGKIIDHGIHEELMKKGGLYDHLWKLQSGGYIK</sequence>
<dbReference type="SUPFAM" id="SSF52540">
    <property type="entry name" value="P-loop containing nucleoside triphosphate hydrolases"/>
    <property type="match status" value="1"/>
</dbReference>
<gene>
    <name evidence="11" type="ORF">CO172_01560</name>
</gene>
<evidence type="ECO:0000256" key="2">
    <source>
        <dbReference type="ARBA" id="ARBA00022448"/>
    </source>
</evidence>
<dbReference type="AlphaFoldDB" id="A0A2M7XHT6"/>
<dbReference type="GO" id="GO:0015421">
    <property type="term" value="F:ABC-type oligopeptide transporter activity"/>
    <property type="evidence" value="ECO:0007669"/>
    <property type="project" value="TreeGrafter"/>
</dbReference>
<evidence type="ECO:0008006" key="13">
    <source>
        <dbReference type="Google" id="ProtNLM"/>
    </source>
</evidence>
<dbReference type="Pfam" id="PF00664">
    <property type="entry name" value="ABC_membrane"/>
    <property type="match status" value="1"/>
</dbReference>
<feature type="transmembrane region" description="Helical" evidence="8">
    <location>
        <begin position="287"/>
        <end position="306"/>
    </location>
</feature>
<dbReference type="Gene3D" id="3.40.50.300">
    <property type="entry name" value="P-loop containing nucleotide triphosphate hydrolases"/>
    <property type="match status" value="1"/>
</dbReference>
<feature type="transmembrane region" description="Helical" evidence="8">
    <location>
        <begin position="177"/>
        <end position="194"/>
    </location>
</feature>
<dbReference type="Proteomes" id="UP000229749">
    <property type="component" value="Unassembled WGS sequence"/>
</dbReference>
<evidence type="ECO:0000256" key="7">
    <source>
        <dbReference type="ARBA" id="ARBA00023136"/>
    </source>
</evidence>
<keyword evidence="7 8" id="KW-0472">Membrane</keyword>
<dbReference type="InterPro" id="IPR003439">
    <property type="entry name" value="ABC_transporter-like_ATP-bd"/>
</dbReference>
<dbReference type="GO" id="GO:0016887">
    <property type="term" value="F:ATP hydrolysis activity"/>
    <property type="evidence" value="ECO:0007669"/>
    <property type="project" value="InterPro"/>
</dbReference>
<dbReference type="PROSITE" id="PS50929">
    <property type="entry name" value="ABC_TM1F"/>
    <property type="match status" value="1"/>
</dbReference>
<dbReference type="InterPro" id="IPR011527">
    <property type="entry name" value="ABC1_TM_dom"/>
</dbReference>
<dbReference type="CDD" id="cd07346">
    <property type="entry name" value="ABC_6TM_exporters"/>
    <property type="match status" value="1"/>
</dbReference>
<dbReference type="InterPro" id="IPR017871">
    <property type="entry name" value="ABC_transporter-like_CS"/>
</dbReference>
<dbReference type="InterPro" id="IPR036640">
    <property type="entry name" value="ABC1_TM_sf"/>
</dbReference>
<feature type="domain" description="ABC transporter" evidence="9">
    <location>
        <begin position="353"/>
        <end position="588"/>
    </location>
</feature>
<dbReference type="Pfam" id="PF00005">
    <property type="entry name" value="ABC_tran"/>
    <property type="match status" value="1"/>
</dbReference>
<evidence type="ECO:0000256" key="3">
    <source>
        <dbReference type="ARBA" id="ARBA00022692"/>
    </source>
</evidence>
<evidence type="ECO:0000256" key="1">
    <source>
        <dbReference type="ARBA" id="ARBA00004651"/>
    </source>
</evidence>
<evidence type="ECO:0000256" key="4">
    <source>
        <dbReference type="ARBA" id="ARBA00022741"/>
    </source>
</evidence>
<feature type="transmembrane region" description="Helical" evidence="8">
    <location>
        <begin position="254"/>
        <end position="281"/>
    </location>
</feature>
<feature type="transmembrane region" description="Helical" evidence="8">
    <location>
        <begin position="150"/>
        <end position="171"/>
    </location>
</feature>
<feature type="domain" description="ABC transmembrane type-1" evidence="10">
    <location>
        <begin position="29"/>
        <end position="309"/>
    </location>
</feature>
<dbReference type="InterPro" id="IPR027417">
    <property type="entry name" value="P-loop_NTPase"/>
</dbReference>
<dbReference type="InterPro" id="IPR003593">
    <property type="entry name" value="AAA+_ATPase"/>
</dbReference>
<evidence type="ECO:0000313" key="12">
    <source>
        <dbReference type="Proteomes" id="UP000229749"/>
    </source>
</evidence>
<keyword evidence="2" id="KW-0813">Transport</keyword>
<keyword evidence="4" id="KW-0547">Nucleotide-binding</keyword>
<evidence type="ECO:0000256" key="5">
    <source>
        <dbReference type="ARBA" id="ARBA00022840"/>
    </source>
</evidence>
<keyword evidence="6 8" id="KW-1133">Transmembrane helix</keyword>
<reference evidence="12" key="1">
    <citation type="submission" date="2017-09" db="EMBL/GenBank/DDBJ databases">
        <title>Depth-based differentiation of microbial function through sediment-hosted aquifers and enrichment of novel symbionts in the deep terrestrial subsurface.</title>
        <authorList>
            <person name="Probst A.J."/>
            <person name="Ladd B."/>
            <person name="Jarett J.K."/>
            <person name="Geller-Mcgrath D.E."/>
            <person name="Sieber C.M.K."/>
            <person name="Emerson J.B."/>
            <person name="Anantharaman K."/>
            <person name="Thomas B.C."/>
            <person name="Malmstrom R."/>
            <person name="Stieglmeier M."/>
            <person name="Klingl A."/>
            <person name="Woyke T."/>
            <person name="Ryan C.M."/>
            <person name="Banfield J.F."/>
        </authorList>
    </citation>
    <scope>NUCLEOTIDE SEQUENCE [LARGE SCALE GENOMIC DNA]</scope>
</reference>
<comment type="caution">
    <text evidence="11">The sequence shown here is derived from an EMBL/GenBank/DDBJ whole genome shotgun (WGS) entry which is preliminary data.</text>
</comment>
<dbReference type="InterPro" id="IPR039421">
    <property type="entry name" value="Type_1_exporter"/>
</dbReference>
<dbReference type="PANTHER" id="PTHR43394">
    <property type="entry name" value="ATP-DEPENDENT PERMEASE MDL1, MITOCHONDRIAL"/>
    <property type="match status" value="1"/>
</dbReference>
<protein>
    <recommendedName>
        <fullName evidence="13">ABC transporter ATP-binding protein</fullName>
    </recommendedName>
</protein>
<dbReference type="EMBL" id="PFWS01000022">
    <property type="protein sequence ID" value="PJA47428.1"/>
    <property type="molecule type" value="Genomic_DNA"/>
</dbReference>
<keyword evidence="5" id="KW-0067">ATP-binding</keyword>
<dbReference type="FunFam" id="3.40.50.300:FF:000287">
    <property type="entry name" value="Multidrug ABC transporter ATP-binding protein"/>
    <property type="match status" value="1"/>
</dbReference>